<organism evidence="3">
    <name type="scientific">Eremomyces bilateralis CBS 781.70</name>
    <dbReference type="NCBI Taxonomy" id="1392243"/>
    <lineage>
        <taxon>Eukaryota</taxon>
        <taxon>Fungi</taxon>
        <taxon>Dikarya</taxon>
        <taxon>Ascomycota</taxon>
        <taxon>Pezizomycotina</taxon>
        <taxon>Dothideomycetes</taxon>
        <taxon>Dothideomycetes incertae sedis</taxon>
        <taxon>Eremomycetales</taxon>
        <taxon>Eremomycetaceae</taxon>
        <taxon>Eremomyces</taxon>
    </lineage>
</organism>
<reference evidence="5" key="3">
    <citation type="submission" date="2025-04" db="UniProtKB">
        <authorList>
            <consortium name="RefSeq"/>
        </authorList>
    </citation>
    <scope>IDENTIFICATION</scope>
    <source>
        <strain evidence="5">CBS 781.70</strain>
    </source>
</reference>
<feature type="compositionally biased region" description="Basic residues" evidence="1">
    <location>
        <begin position="945"/>
        <end position="957"/>
    </location>
</feature>
<dbReference type="InterPro" id="IPR001849">
    <property type="entry name" value="PH_domain"/>
</dbReference>
<dbReference type="InterPro" id="IPR057334">
    <property type="entry name" value="PH_2nd_LRR"/>
</dbReference>
<dbReference type="InterPro" id="IPR032675">
    <property type="entry name" value="LRR_dom_sf"/>
</dbReference>
<dbReference type="PANTHER" id="PTHR24112">
    <property type="entry name" value="LEUCINE-RICH REPEAT, ISOFORM F-RELATED"/>
    <property type="match status" value="1"/>
</dbReference>
<feature type="region of interest" description="Disordered" evidence="1">
    <location>
        <begin position="937"/>
        <end position="962"/>
    </location>
</feature>
<name>A0A6G1G6F0_9PEZI</name>
<feature type="compositionally biased region" description="Basic and acidic residues" evidence="1">
    <location>
        <begin position="1027"/>
        <end position="1052"/>
    </location>
</feature>
<sequence>MASSRPSTQPKGRPASLFGSLRSLRSLDHYEEPLSATSITPSIHWTPLGENAIPPSREVLHHGEVQTSSSMFRKKREYLVLTETHIVRVKSQQKAADTFPSISPSNGKGLYARHRSTNSGGSLHDLQSFTSEASGDKDYGISLRQVVAVYNPGDGKPYFAIEVACLDEEVNQASIMTLQFDDPNDRDAWFYAIKSAATQVSIADDQPISPYNLNLAARTVEAENDYDPSHFLVYKVVVRPAGKSSTRSSADDLSKIVSTVCFLVIGVHKIHLIPLFKSPNRSSSPALHQPSNQGSFGILSMSAVSLLEAEDPFELSFRQPLKANKVIHLASLAAPDIVDRLLHVERCLRPGWVEKPYALELPPSMNEKLVTLEDLQLSTAETFERTLIAYCVAYGTDPAHIRYQVSERYDNTQCFELLPPVGAPKVAYHELELLAVMRALRYNIAFNSISFAKVSLDPLRRIYDPYGTDYMCIPRNALAAYPSLQEDFQASSLLVSETRLLAMANTKLRGLDFDSCIKQVPREPGDDDQQPNDGCALVEALIPLCKTQLTNVDWIGFNNIQLGELDIEYIVDAAADRACHFRALELSNCGLNDRSLSLVLDALRAQENTLESIDFSRSAGRLSPAIFEGQIGVFGYLRSLNLSYLSTTGGNEALIPAEILMKWNLQKLALSGSPISGAMLDAIAVYLESPKSSCLQELRLDHTAMTGGEMAKILLAMTKEEGSERELHLDLSENRPEKDHRLLSWAISNGHAPSNLTIKYLEYENESLFRELILALGKNRTIRSLDISKAKLPHDASDETCNALEALFKYNTSLVSLDISGEDSKLETSKLGVGLNQALHGLKENKALRSLSIQYQMLGLPGASTLADVLKINDTLQYLFCEHNAIPLSGFTDLINTLYRNTSILYLPEMQEGRDDALRQTESQVKAIQDDAVAHTPGKSSVRTKLARTARPSHRRQSSSISFSDQDIQAALRLVEESWDRQVYRLRLYMYRNNCIAQGIPAEMEILEEEYERPDDAMSSTGRILEQVKSETTPRVEKELELGKGEQSRDTNGEEMSLTDEIELMLGWAKKGEKA</sequence>
<dbReference type="OrthoDB" id="120976at2759"/>
<proteinExistence type="predicted"/>
<evidence type="ECO:0000256" key="1">
    <source>
        <dbReference type="SAM" id="MobiDB-lite"/>
    </source>
</evidence>
<dbReference type="RefSeq" id="XP_033535162.1">
    <property type="nucleotide sequence ID" value="XM_033676286.1"/>
</dbReference>
<dbReference type="Proteomes" id="UP000504638">
    <property type="component" value="Unplaced"/>
</dbReference>
<gene>
    <name evidence="3 5" type="ORF">P152DRAFT_395129</name>
</gene>
<evidence type="ECO:0000313" key="4">
    <source>
        <dbReference type="Proteomes" id="UP000504638"/>
    </source>
</evidence>
<dbReference type="SMART" id="SM00233">
    <property type="entry name" value="PH"/>
    <property type="match status" value="1"/>
</dbReference>
<dbReference type="EMBL" id="ML975155">
    <property type="protein sequence ID" value="KAF1813531.1"/>
    <property type="molecule type" value="Genomic_DNA"/>
</dbReference>
<feature type="compositionally biased region" description="Polar residues" evidence="1">
    <location>
        <begin position="94"/>
        <end position="106"/>
    </location>
</feature>
<dbReference type="Pfam" id="PF25353">
    <property type="entry name" value="PH_2nd_LRR"/>
    <property type="match status" value="1"/>
</dbReference>
<dbReference type="InterPro" id="IPR051279">
    <property type="entry name" value="PP1-Reg/Actin-Interact_Protein"/>
</dbReference>
<dbReference type="AlphaFoldDB" id="A0A6G1G6F0"/>
<reference evidence="5" key="2">
    <citation type="submission" date="2020-04" db="EMBL/GenBank/DDBJ databases">
        <authorList>
            <consortium name="NCBI Genome Project"/>
        </authorList>
    </citation>
    <scope>NUCLEOTIDE SEQUENCE</scope>
    <source>
        <strain evidence="5">CBS 781.70</strain>
    </source>
</reference>
<evidence type="ECO:0000259" key="2">
    <source>
        <dbReference type="PROSITE" id="PS50003"/>
    </source>
</evidence>
<dbReference type="Gene3D" id="3.80.10.10">
    <property type="entry name" value="Ribonuclease Inhibitor"/>
    <property type="match status" value="1"/>
</dbReference>
<evidence type="ECO:0000313" key="5">
    <source>
        <dbReference type="RefSeq" id="XP_033535162.1"/>
    </source>
</evidence>
<reference evidence="3 5" key="1">
    <citation type="submission" date="2020-01" db="EMBL/GenBank/DDBJ databases">
        <authorList>
            <consortium name="DOE Joint Genome Institute"/>
            <person name="Haridas S."/>
            <person name="Albert R."/>
            <person name="Binder M."/>
            <person name="Bloem J."/>
            <person name="Labutti K."/>
            <person name="Salamov A."/>
            <person name="Andreopoulos B."/>
            <person name="Baker S.E."/>
            <person name="Barry K."/>
            <person name="Bills G."/>
            <person name="Bluhm B.H."/>
            <person name="Cannon C."/>
            <person name="Castanera R."/>
            <person name="Culley D.E."/>
            <person name="Daum C."/>
            <person name="Ezra D."/>
            <person name="Gonzalez J.B."/>
            <person name="Henrissat B."/>
            <person name="Kuo A."/>
            <person name="Liang C."/>
            <person name="Lipzen A."/>
            <person name="Lutzoni F."/>
            <person name="Magnuson J."/>
            <person name="Mondo S."/>
            <person name="Nolan M."/>
            <person name="Ohm R."/>
            <person name="Pangilinan J."/>
            <person name="Park H.-J."/>
            <person name="Ramirez L."/>
            <person name="Alfaro M."/>
            <person name="Sun H."/>
            <person name="Tritt A."/>
            <person name="Yoshinaga Y."/>
            <person name="Zwiers L.-H."/>
            <person name="Turgeon B.G."/>
            <person name="Goodwin S.B."/>
            <person name="Spatafora J.W."/>
            <person name="Crous P.W."/>
            <person name="Grigoriev I.V."/>
        </authorList>
    </citation>
    <scope>NUCLEOTIDE SEQUENCE</scope>
    <source>
        <strain evidence="3 5">CBS 781.70</strain>
    </source>
</reference>
<feature type="region of interest" description="Disordered" evidence="1">
    <location>
        <begin position="94"/>
        <end position="124"/>
    </location>
</feature>
<dbReference type="SUPFAM" id="SSF52047">
    <property type="entry name" value="RNI-like"/>
    <property type="match status" value="1"/>
</dbReference>
<dbReference type="PANTHER" id="PTHR24112:SF66">
    <property type="entry name" value="LEUCINE-RICH REPEAT, ISOFORM F"/>
    <property type="match status" value="1"/>
</dbReference>
<dbReference type="SUPFAM" id="SSF50729">
    <property type="entry name" value="PH domain-like"/>
    <property type="match status" value="1"/>
</dbReference>
<feature type="domain" description="PH" evidence="2">
    <location>
        <begin position="58"/>
        <end position="198"/>
    </location>
</feature>
<dbReference type="GO" id="GO:0005886">
    <property type="term" value="C:plasma membrane"/>
    <property type="evidence" value="ECO:0007669"/>
    <property type="project" value="TreeGrafter"/>
</dbReference>
<accession>A0A6G1G6F0</accession>
<evidence type="ECO:0000313" key="3">
    <source>
        <dbReference type="EMBL" id="KAF1813531.1"/>
    </source>
</evidence>
<keyword evidence="4" id="KW-1185">Reference proteome</keyword>
<protein>
    <submittedName>
        <fullName evidence="3 5">RNI-like protein</fullName>
    </submittedName>
</protein>
<dbReference type="GO" id="GO:0034315">
    <property type="term" value="P:regulation of Arp2/3 complex-mediated actin nucleation"/>
    <property type="evidence" value="ECO:0007669"/>
    <property type="project" value="TreeGrafter"/>
</dbReference>
<feature type="region of interest" description="Disordered" evidence="1">
    <location>
        <begin position="1027"/>
        <end position="1057"/>
    </location>
</feature>
<dbReference type="PROSITE" id="PS50003">
    <property type="entry name" value="PH_DOMAIN"/>
    <property type="match status" value="1"/>
</dbReference>
<dbReference type="GeneID" id="54416856"/>